<dbReference type="Proteomes" id="UP001161017">
    <property type="component" value="Unassembled WGS sequence"/>
</dbReference>
<gene>
    <name evidence="3" type="ORF">OHK93_003507</name>
</gene>
<feature type="compositionally biased region" description="Polar residues" evidence="2">
    <location>
        <begin position="124"/>
        <end position="133"/>
    </location>
</feature>
<feature type="region of interest" description="Disordered" evidence="2">
    <location>
        <begin position="252"/>
        <end position="294"/>
    </location>
</feature>
<feature type="region of interest" description="Disordered" evidence="2">
    <location>
        <begin position="1"/>
        <end position="21"/>
    </location>
</feature>
<feature type="compositionally biased region" description="Polar residues" evidence="2">
    <location>
        <begin position="89"/>
        <end position="99"/>
    </location>
</feature>
<dbReference type="InterPro" id="IPR001611">
    <property type="entry name" value="Leu-rich_rpt"/>
</dbReference>
<protein>
    <submittedName>
        <fullName evidence="3">Uncharacterized protein</fullName>
    </submittedName>
</protein>
<name>A0AA43QTI6_9LECA</name>
<proteinExistence type="predicted"/>
<sequence length="506" mass="54930">MENSPLLLAQTHARKASKAETPVIAVEEHDQAAGQFAKAANDTNNSEASRTLKLLEQHHEKLAQIIKFRTEHPSLQPQSAPEIIRILEKTSTPASQTPVPLQEKSPYRSESQSFPAAHRAPRDVSSSIASNLASARGIPSTRQRRSGQASSPILNQHNVEGKITAPPRRSRLVQPPSKDPPNTPSPTSEKQSTSSRPSASVDQPPALTKEAEASVTKPEESFNRFYSAFENVFSKLTAPLAFAGLPLNPDSDQTIPSIAENKPAAPKAPPHVSPSPRPQRPRPKNRATASPEYSRLFSPAALNAIREEPGNTQLGAAESFYVVPTTGGTMPYANVLARHTGAAQPVLSRDSTGLSEDMDEFVDARETPGPPSPLATRGKRGPVSTTSGKTLEELDLENNQLKTICDDLSRRLWQFEISSQMNSMALHQSIRAMKATDSPSAGGSGDVEATKELAARLKALESDMVSTKAENLKLRERVGKYQERYEMLKKGAKKLREGTTQKTDTE</sequence>
<accession>A0AA43QTI6</accession>
<feature type="compositionally biased region" description="Pro residues" evidence="2">
    <location>
        <begin position="266"/>
        <end position="278"/>
    </location>
</feature>
<evidence type="ECO:0000256" key="2">
    <source>
        <dbReference type="SAM" id="MobiDB-lite"/>
    </source>
</evidence>
<feature type="compositionally biased region" description="Polar residues" evidence="2">
    <location>
        <begin position="146"/>
        <end position="158"/>
    </location>
</feature>
<reference evidence="3" key="1">
    <citation type="journal article" date="2023" name="Genome Biol. Evol.">
        <title>First Whole Genome Sequence and Flow Cytometry Genome Size Data for the Lichen-Forming Fungus Ramalina farinacea (Ascomycota).</title>
        <authorList>
            <person name="Llewellyn T."/>
            <person name="Mian S."/>
            <person name="Hill R."/>
            <person name="Leitch I.J."/>
            <person name="Gaya E."/>
        </authorList>
    </citation>
    <scope>NUCLEOTIDE SEQUENCE</scope>
    <source>
        <strain evidence="3">LIQ254RAFAR</strain>
    </source>
</reference>
<keyword evidence="1" id="KW-0175">Coiled coil</keyword>
<dbReference type="PROSITE" id="PS51450">
    <property type="entry name" value="LRR"/>
    <property type="match status" value="1"/>
</dbReference>
<feature type="coiled-coil region" evidence="1">
    <location>
        <begin position="450"/>
        <end position="477"/>
    </location>
</feature>
<evidence type="ECO:0000313" key="4">
    <source>
        <dbReference type="Proteomes" id="UP001161017"/>
    </source>
</evidence>
<evidence type="ECO:0000313" key="3">
    <source>
        <dbReference type="EMBL" id="MDI1492295.1"/>
    </source>
</evidence>
<feature type="compositionally biased region" description="Polar residues" evidence="2">
    <location>
        <begin position="189"/>
        <end position="201"/>
    </location>
</feature>
<feature type="compositionally biased region" description="Basic and acidic residues" evidence="2">
    <location>
        <begin position="209"/>
        <end position="219"/>
    </location>
</feature>
<dbReference type="EMBL" id="JAPUFD010000018">
    <property type="protein sequence ID" value="MDI1492295.1"/>
    <property type="molecule type" value="Genomic_DNA"/>
</dbReference>
<evidence type="ECO:0000256" key="1">
    <source>
        <dbReference type="SAM" id="Coils"/>
    </source>
</evidence>
<dbReference type="AlphaFoldDB" id="A0AA43QTI6"/>
<dbReference type="PANTHER" id="PTHR40130">
    <property type="entry name" value="EXPRESSED PROTEIN"/>
    <property type="match status" value="1"/>
</dbReference>
<feature type="region of interest" description="Disordered" evidence="2">
    <location>
        <begin position="363"/>
        <end position="388"/>
    </location>
</feature>
<keyword evidence="4" id="KW-1185">Reference proteome</keyword>
<dbReference type="PANTHER" id="PTHR40130:SF1">
    <property type="entry name" value="SPINDLE POLE BODY-ASSOCIATED PROTEIN CUT12 DOMAIN-CONTAINING PROTEIN"/>
    <property type="match status" value="1"/>
</dbReference>
<organism evidence="3 4">
    <name type="scientific">Ramalina farinacea</name>
    <dbReference type="NCBI Taxonomy" id="258253"/>
    <lineage>
        <taxon>Eukaryota</taxon>
        <taxon>Fungi</taxon>
        <taxon>Dikarya</taxon>
        <taxon>Ascomycota</taxon>
        <taxon>Pezizomycotina</taxon>
        <taxon>Lecanoromycetes</taxon>
        <taxon>OSLEUM clade</taxon>
        <taxon>Lecanoromycetidae</taxon>
        <taxon>Lecanorales</taxon>
        <taxon>Lecanorineae</taxon>
        <taxon>Ramalinaceae</taxon>
        <taxon>Ramalina</taxon>
    </lineage>
</organism>
<feature type="region of interest" description="Disordered" evidence="2">
    <location>
        <begin position="89"/>
        <end position="219"/>
    </location>
</feature>
<comment type="caution">
    <text evidence="3">The sequence shown here is derived from an EMBL/GenBank/DDBJ whole genome shotgun (WGS) entry which is preliminary data.</text>
</comment>
<dbReference type="Gene3D" id="1.20.58.80">
    <property type="entry name" value="Phosphotransferase system, lactose/cellobiose-type IIA subunit"/>
    <property type="match status" value="1"/>
</dbReference>